<keyword evidence="3" id="KW-1185">Reference proteome</keyword>
<evidence type="ECO:0000313" key="2">
    <source>
        <dbReference type="EMBL" id="EDM81431.1"/>
    </source>
</evidence>
<dbReference type="OrthoDB" id="5491199at2"/>
<sequence>MADTGKILLTGATGFLGYHVAVALTSGAQSSEAGGEAREVVALVRDPDSASAARLRELPGLTLAQGDVLDAESIERAAQGCVAVLHCAGKVSRGSTDVVEMTRVNIRGVEVVLDACKAAGVTRAVVASTSGTIGVSDDPDQVANEDDSPPLSLINRWPYYRSKYYGEQAALERNVEGFEVVIVNPALLLGPGDLHGSSTEDVRRVLEQRMPVVPAGGYAFVDARDAARGMIQALDAGKAGRRYLLVSCNCTIQTFVNRISRVADLGGAVFALPDRKAVKRVTKWFVRQAQDILGEDDALPDEASIELAQYYWYVDSTRAENELGWSARDPMLTLADTVADLRARGVVVLRPAR</sequence>
<feature type="domain" description="NAD-dependent epimerase/dehydratase" evidence="1">
    <location>
        <begin position="7"/>
        <end position="243"/>
    </location>
</feature>
<protein>
    <submittedName>
        <fullName evidence="2">NAD-dependent epimerase/dehydratase</fullName>
    </submittedName>
</protein>
<dbReference type="AlphaFoldDB" id="A6FY52"/>
<accession>A6FY52</accession>
<dbReference type="RefSeq" id="WP_006969401.1">
    <property type="nucleotide sequence ID" value="NZ_ABCS01000003.1"/>
</dbReference>
<dbReference type="GO" id="GO:0004029">
    <property type="term" value="F:aldehyde dehydrogenase (NAD+) activity"/>
    <property type="evidence" value="ECO:0007669"/>
    <property type="project" value="TreeGrafter"/>
</dbReference>
<evidence type="ECO:0000313" key="3">
    <source>
        <dbReference type="Proteomes" id="UP000005801"/>
    </source>
</evidence>
<dbReference type="InterPro" id="IPR036291">
    <property type="entry name" value="NAD(P)-bd_dom_sf"/>
</dbReference>
<dbReference type="EMBL" id="ABCS01000003">
    <property type="protein sequence ID" value="EDM81431.1"/>
    <property type="molecule type" value="Genomic_DNA"/>
</dbReference>
<name>A6FY52_9BACT</name>
<proteinExistence type="predicted"/>
<dbReference type="eggNOG" id="COG0451">
    <property type="taxonomic scope" value="Bacteria"/>
</dbReference>
<dbReference type="STRING" id="391625.PPSIR1_39610"/>
<dbReference type="PANTHER" id="PTHR48079">
    <property type="entry name" value="PROTEIN YEEZ"/>
    <property type="match status" value="1"/>
</dbReference>
<evidence type="ECO:0000259" key="1">
    <source>
        <dbReference type="Pfam" id="PF01370"/>
    </source>
</evidence>
<reference evidence="2 3" key="1">
    <citation type="submission" date="2007-06" db="EMBL/GenBank/DDBJ databases">
        <authorList>
            <person name="Shimkets L."/>
            <person name="Ferriera S."/>
            <person name="Johnson J."/>
            <person name="Kravitz S."/>
            <person name="Beeson K."/>
            <person name="Sutton G."/>
            <person name="Rogers Y.-H."/>
            <person name="Friedman R."/>
            <person name="Frazier M."/>
            <person name="Venter J.C."/>
        </authorList>
    </citation>
    <scope>NUCLEOTIDE SEQUENCE [LARGE SCALE GENOMIC DNA]</scope>
    <source>
        <strain evidence="2 3">SIR-1</strain>
    </source>
</reference>
<dbReference type="Proteomes" id="UP000005801">
    <property type="component" value="Unassembled WGS sequence"/>
</dbReference>
<comment type="caution">
    <text evidence="2">The sequence shown here is derived from an EMBL/GenBank/DDBJ whole genome shotgun (WGS) entry which is preliminary data.</text>
</comment>
<dbReference type="InterPro" id="IPR001509">
    <property type="entry name" value="Epimerase_deHydtase"/>
</dbReference>
<dbReference type="InterPro" id="IPR051783">
    <property type="entry name" value="NAD(P)-dependent_oxidoreduct"/>
</dbReference>
<dbReference type="GO" id="GO:0005737">
    <property type="term" value="C:cytoplasm"/>
    <property type="evidence" value="ECO:0007669"/>
    <property type="project" value="TreeGrafter"/>
</dbReference>
<gene>
    <name evidence="2" type="ORF">PPSIR1_39610</name>
</gene>
<dbReference type="Pfam" id="PF01370">
    <property type="entry name" value="Epimerase"/>
    <property type="match status" value="1"/>
</dbReference>
<dbReference type="SUPFAM" id="SSF51735">
    <property type="entry name" value="NAD(P)-binding Rossmann-fold domains"/>
    <property type="match status" value="1"/>
</dbReference>
<dbReference type="PANTHER" id="PTHR48079:SF6">
    <property type="entry name" value="NAD(P)-BINDING DOMAIN-CONTAINING PROTEIN-RELATED"/>
    <property type="match status" value="1"/>
</dbReference>
<dbReference type="Gene3D" id="3.40.50.720">
    <property type="entry name" value="NAD(P)-binding Rossmann-like Domain"/>
    <property type="match status" value="1"/>
</dbReference>
<organism evidence="2 3">
    <name type="scientific">Plesiocystis pacifica SIR-1</name>
    <dbReference type="NCBI Taxonomy" id="391625"/>
    <lineage>
        <taxon>Bacteria</taxon>
        <taxon>Pseudomonadati</taxon>
        <taxon>Myxococcota</taxon>
        <taxon>Polyangia</taxon>
        <taxon>Nannocystales</taxon>
        <taxon>Nannocystaceae</taxon>
        <taxon>Plesiocystis</taxon>
    </lineage>
</organism>